<name>A0AAE1G914_PETCI</name>
<sequence>MLLTSLLPLLTLTPIYTPADYLLYVLLPLLHYSFPSSLPAFFHFLLFPLPPLLLPLFSTSFLPLPSLPSSSFTPSSPLFFHFLLHFFLSSLPPFFHFLLHSFLTSFLPLPLFPTSPPFFHFLLHSFLTSFLPLPPIPPFFHSILFLLSPLLHHSFLSSLHLSSPLPHHLLHFFLPPPSSYSHPLHLLPLHPLHLLPIPHPTSILSTSSSSHPNLILSPTSSSTSSHSLLPPTSSSTFSHSIYLPLHHSLPPCLHAYFPSCHTLKAPR</sequence>
<keyword evidence="1" id="KW-0472">Membrane</keyword>
<keyword evidence="1" id="KW-1133">Transmembrane helix</keyword>
<evidence type="ECO:0000313" key="3">
    <source>
        <dbReference type="Proteomes" id="UP001286313"/>
    </source>
</evidence>
<keyword evidence="3" id="KW-1185">Reference proteome</keyword>
<keyword evidence="1" id="KW-0812">Transmembrane</keyword>
<proteinExistence type="predicted"/>
<reference evidence="2" key="1">
    <citation type="submission" date="2023-10" db="EMBL/GenBank/DDBJ databases">
        <title>Genome assemblies of two species of porcelain crab, Petrolisthes cinctipes and Petrolisthes manimaculis (Anomura: Porcellanidae).</title>
        <authorList>
            <person name="Angst P."/>
        </authorList>
    </citation>
    <scope>NUCLEOTIDE SEQUENCE</scope>
    <source>
        <strain evidence="2">PB745_01</strain>
        <tissue evidence="2">Gill</tissue>
    </source>
</reference>
<dbReference type="AlphaFoldDB" id="A0AAE1G914"/>
<dbReference type="EMBL" id="JAWQEG010000626">
    <property type="protein sequence ID" value="KAK3887480.1"/>
    <property type="molecule type" value="Genomic_DNA"/>
</dbReference>
<evidence type="ECO:0000256" key="1">
    <source>
        <dbReference type="SAM" id="Phobius"/>
    </source>
</evidence>
<organism evidence="2 3">
    <name type="scientific">Petrolisthes cinctipes</name>
    <name type="common">Flat porcelain crab</name>
    <dbReference type="NCBI Taxonomy" id="88211"/>
    <lineage>
        <taxon>Eukaryota</taxon>
        <taxon>Metazoa</taxon>
        <taxon>Ecdysozoa</taxon>
        <taxon>Arthropoda</taxon>
        <taxon>Crustacea</taxon>
        <taxon>Multicrustacea</taxon>
        <taxon>Malacostraca</taxon>
        <taxon>Eumalacostraca</taxon>
        <taxon>Eucarida</taxon>
        <taxon>Decapoda</taxon>
        <taxon>Pleocyemata</taxon>
        <taxon>Anomura</taxon>
        <taxon>Galatheoidea</taxon>
        <taxon>Porcellanidae</taxon>
        <taxon>Petrolisthes</taxon>
    </lineage>
</organism>
<evidence type="ECO:0000313" key="2">
    <source>
        <dbReference type="EMBL" id="KAK3887480.1"/>
    </source>
</evidence>
<feature type="transmembrane region" description="Helical" evidence="1">
    <location>
        <begin position="106"/>
        <end position="127"/>
    </location>
</feature>
<comment type="caution">
    <text evidence="2">The sequence shown here is derived from an EMBL/GenBank/DDBJ whole genome shotgun (WGS) entry which is preliminary data.</text>
</comment>
<dbReference type="Proteomes" id="UP001286313">
    <property type="component" value="Unassembled WGS sequence"/>
</dbReference>
<accession>A0AAE1G914</accession>
<gene>
    <name evidence="2" type="ORF">Pcinc_008421</name>
</gene>
<feature type="transmembrane region" description="Helical" evidence="1">
    <location>
        <begin position="38"/>
        <end position="58"/>
    </location>
</feature>
<protein>
    <submittedName>
        <fullName evidence="2">Uncharacterized protein</fullName>
    </submittedName>
</protein>
<feature type="transmembrane region" description="Helical" evidence="1">
    <location>
        <begin position="78"/>
        <end position="99"/>
    </location>
</feature>
<feature type="transmembrane region" description="Helical" evidence="1">
    <location>
        <begin position="6"/>
        <end position="26"/>
    </location>
</feature>